<dbReference type="Proteomes" id="UP000479710">
    <property type="component" value="Unassembled WGS sequence"/>
</dbReference>
<proteinExistence type="predicted"/>
<evidence type="ECO:0000313" key="3">
    <source>
        <dbReference type="Proteomes" id="UP000479710"/>
    </source>
</evidence>
<reference evidence="2 3" key="1">
    <citation type="submission" date="2019-11" db="EMBL/GenBank/DDBJ databases">
        <title>Whole genome sequence of Oryza granulata.</title>
        <authorList>
            <person name="Li W."/>
        </authorList>
    </citation>
    <scope>NUCLEOTIDE SEQUENCE [LARGE SCALE GENOMIC DNA]</scope>
    <source>
        <strain evidence="3">cv. Menghai</strain>
        <tissue evidence="2">Leaf</tissue>
    </source>
</reference>
<evidence type="ECO:0000313" key="2">
    <source>
        <dbReference type="EMBL" id="KAF0891111.1"/>
    </source>
</evidence>
<feature type="compositionally biased region" description="Low complexity" evidence="1">
    <location>
        <begin position="12"/>
        <end position="23"/>
    </location>
</feature>
<organism evidence="2 3">
    <name type="scientific">Oryza meyeriana var. granulata</name>
    <dbReference type="NCBI Taxonomy" id="110450"/>
    <lineage>
        <taxon>Eukaryota</taxon>
        <taxon>Viridiplantae</taxon>
        <taxon>Streptophyta</taxon>
        <taxon>Embryophyta</taxon>
        <taxon>Tracheophyta</taxon>
        <taxon>Spermatophyta</taxon>
        <taxon>Magnoliopsida</taxon>
        <taxon>Liliopsida</taxon>
        <taxon>Poales</taxon>
        <taxon>Poaceae</taxon>
        <taxon>BOP clade</taxon>
        <taxon>Oryzoideae</taxon>
        <taxon>Oryzeae</taxon>
        <taxon>Oryzinae</taxon>
        <taxon>Oryza</taxon>
        <taxon>Oryza meyeriana</taxon>
    </lineage>
</organism>
<evidence type="ECO:0000256" key="1">
    <source>
        <dbReference type="SAM" id="MobiDB-lite"/>
    </source>
</evidence>
<protein>
    <submittedName>
        <fullName evidence="2">Uncharacterized protein</fullName>
    </submittedName>
</protein>
<feature type="region of interest" description="Disordered" evidence="1">
    <location>
        <begin position="1"/>
        <end position="23"/>
    </location>
</feature>
<sequence>MDGSREQCCNEAATAGDGDAGARPGAWLAWMEVAKGTQEAVGGGGEQTPQKDLLREMELASPSL</sequence>
<dbReference type="AlphaFoldDB" id="A0A6G1BTN6"/>
<accession>A0A6G1BTN6</accession>
<keyword evidence="3" id="KW-1185">Reference proteome</keyword>
<gene>
    <name evidence="2" type="ORF">E2562_005186</name>
</gene>
<name>A0A6G1BTN6_9ORYZ</name>
<dbReference type="EMBL" id="SPHZ02000011">
    <property type="protein sequence ID" value="KAF0891111.1"/>
    <property type="molecule type" value="Genomic_DNA"/>
</dbReference>
<feature type="region of interest" description="Disordered" evidence="1">
    <location>
        <begin position="39"/>
        <end position="64"/>
    </location>
</feature>
<comment type="caution">
    <text evidence="2">The sequence shown here is derived from an EMBL/GenBank/DDBJ whole genome shotgun (WGS) entry which is preliminary data.</text>
</comment>